<feature type="region of interest" description="Disordered" evidence="1">
    <location>
        <begin position="55"/>
        <end position="83"/>
    </location>
</feature>
<proteinExistence type="predicted"/>
<feature type="region of interest" description="Disordered" evidence="1">
    <location>
        <begin position="96"/>
        <end position="157"/>
    </location>
</feature>
<dbReference type="Proteomes" id="UP000886520">
    <property type="component" value="Chromosome 19"/>
</dbReference>
<dbReference type="EMBL" id="JABFUD020000019">
    <property type="protein sequence ID" value="KAI5065650.1"/>
    <property type="molecule type" value="Genomic_DNA"/>
</dbReference>
<comment type="caution">
    <text evidence="2">The sequence shown here is derived from an EMBL/GenBank/DDBJ whole genome shotgun (WGS) entry which is preliminary data.</text>
</comment>
<dbReference type="AlphaFoldDB" id="A0A9D4Z9D6"/>
<evidence type="ECO:0000313" key="2">
    <source>
        <dbReference type="EMBL" id="KAI5065650.1"/>
    </source>
</evidence>
<evidence type="ECO:0000313" key="3">
    <source>
        <dbReference type="Proteomes" id="UP000886520"/>
    </source>
</evidence>
<organism evidence="2 3">
    <name type="scientific">Adiantum capillus-veneris</name>
    <name type="common">Maidenhair fern</name>
    <dbReference type="NCBI Taxonomy" id="13818"/>
    <lineage>
        <taxon>Eukaryota</taxon>
        <taxon>Viridiplantae</taxon>
        <taxon>Streptophyta</taxon>
        <taxon>Embryophyta</taxon>
        <taxon>Tracheophyta</taxon>
        <taxon>Polypodiopsida</taxon>
        <taxon>Polypodiidae</taxon>
        <taxon>Polypodiales</taxon>
        <taxon>Pteridineae</taxon>
        <taxon>Pteridaceae</taxon>
        <taxon>Vittarioideae</taxon>
        <taxon>Adiantum</taxon>
    </lineage>
</organism>
<name>A0A9D4Z9D6_ADICA</name>
<feature type="non-terminal residue" evidence="2">
    <location>
        <position position="1"/>
    </location>
</feature>
<gene>
    <name evidence="2" type="ORF">GOP47_0020345</name>
</gene>
<protein>
    <submittedName>
        <fullName evidence="2">Uncharacterized protein</fullName>
    </submittedName>
</protein>
<sequence>RWHERQRERERERARGGAMKKLYDPQAQNDWLAFVSCPDLVEEIPELRNPNLFKALQGSTSPRRRSARLDGLMAHGMPDFSDPQARENYIKVYEATSLASPSSSSASPHDEMASSPKRGKASTPSKRSSPSQKKQTTASRRRVPSPAGQVSPKRPKT</sequence>
<feature type="compositionally biased region" description="Low complexity" evidence="1">
    <location>
        <begin position="122"/>
        <end position="137"/>
    </location>
</feature>
<feature type="compositionally biased region" description="Low complexity" evidence="1">
    <location>
        <begin position="96"/>
        <end position="107"/>
    </location>
</feature>
<reference evidence="2" key="1">
    <citation type="submission" date="2021-01" db="EMBL/GenBank/DDBJ databases">
        <title>Adiantum capillus-veneris genome.</title>
        <authorList>
            <person name="Fang Y."/>
            <person name="Liao Q."/>
        </authorList>
    </citation>
    <scope>NUCLEOTIDE SEQUENCE</scope>
    <source>
        <strain evidence="2">H3</strain>
        <tissue evidence="2">Leaf</tissue>
    </source>
</reference>
<evidence type="ECO:0000256" key="1">
    <source>
        <dbReference type="SAM" id="MobiDB-lite"/>
    </source>
</evidence>
<keyword evidence="3" id="KW-1185">Reference proteome</keyword>
<accession>A0A9D4Z9D6</accession>